<evidence type="ECO:0000313" key="2">
    <source>
        <dbReference type="EMBL" id="ATX78561.1"/>
    </source>
</evidence>
<proteinExistence type="predicted"/>
<keyword evidence="3" id="KW-1185">Reference proteome</keyword>
<organism evidence="2 3">
    <name type="scientific">Mariprofundus aestuarium</name>
    <dbReference type="NCBI Taxonomy" id="1921086"/>
    <lineage>
        <taxon>Bacteria</taxon>
        <taxon>Pseudomonadati</taxon>
        <taxon>Pseudomonadota</taxon>
        <taxon>Candidatius Mariprofundia</taxon>
        <taxon>Mariprofundales</taxon>
        <taxon>Mariprofundaceae</taxon>
        <taxon>Mariprofundus</taxon>
    </lineage>
</organism>
<accession>A0A2K8KYI6</accession>
<reference evidence="2 3" key="1">
    <citation type="submission" date="2016-12" db="EMBL/GenBank/DDBJ databases">
        <title>Isolation and genomic insights into novel planktonic Zetaproteobacteria from stratified waters of the Chesapeake Bay.</title>
        <authorList>
            <person name="McAllister S.M."/>
            <person name="Kato S."/>
            <person name="Chan C.S."/>
            <person name="Chiu B.K."/>
            <person name="Field E.K."/>
        </authorList>
    </citation>
    <scope>NUCLEOTIDE SEQUENCE [LARGE SCALE GENOMIC DNA]</scope>
    <source>
        <strain evidence="2 3">CP-5</strain>
    </source>
</reference>
<dbReference type="EMBL" id="CP018799">
    <property type="protein sequence ID" value="ATX78561.1"/>
    <property type="molecule type" value="Genomic_DNA"/>
</dbReference>
<dbReference type="Proteomes" id="UP000231701">
    <property type="component" value="Chromosome"/>
</dbReference>
<sequence length="124" mass="13703">MKIHSTNPTRVNATKVKKSEVKGGSFQELLHTRLDGIQPKQENHHPGEGSKNSSSTLDIIEDATLMLDQALEQIEKNGEPSEEVTHSLSLLRDRLKHGAPDSESLRAADAIIAVETSRLQSWKL</sequence>
<name>A0A2K8KYI6_MARES</name>
<protein>
    <submittedName>
        <fullName evidence="2">Uncharacterized protein</fullName>
    </submittedName>
</protein>
<dbReference type="RefSeq" id="WP_100276557.1">
    <property type="nucleotide sequence ID" value="NZ_CP018799.1"/>
</dbReference>
<gene>
    <name evidence="2" type="ORF">Ga0123461_0108</name>
</gene>
<dbReference type="KEGG" id="maes:Ga0123461_0108"/>
<evidence type="ECO:0000313" key="3">
    <source>
        <dbReference type="Proteomes" id="UP000231701"/>
    </source>
</evidence>
<feature type="compositionally biased region" description="Polar residues" evidence="1">
    <location>
        <begin position="1"/>
        <end position="12"/>
    </location>
</feature>
<dbReference type="OrthoDB" id="9837841at2"/>
<evidence type="ECO:0000256" key="1">
    <source>
        <dbReference type="SAM" id="MobiDB-lite"/>
    </source>
</evidence>
<feature type="region of interest" description="Disordered" evidence="1">
    <location>
        <begin position="1"/>
        <end position="55"/>
    </location>
</feature>
<dbReference type="AlphaFoldDB" id="A0A2K8KYI6"/>